<gene>
    <name evidence="1" type="ORF">COV06_00340</name>
</gene>
<evidence type="ECO:0000313" key="1">
    <source>
        <dbReference type="EMBL" id="PIR47839.1"/>
    </source>
</evidence>
<name>A0A2H0RMR3_9BACT</name>
<accession>A0A2H0RMR3</accession>
<protein>
    <submittedName>
        <fullName evidence="1">Uncharacterized protein</fullName>
    </submittedName>
</protein>
<dbReference type="EMBL" id="PCYM01000001">
    <property type="protein sequence ID" value="PIR47839.1"/>
    <property type="molecule type" value="Genomic_DNA"/>
</dbReference>
<evidence type="ECO:0000313" key="2">
    <source>
        <dbReference type="Proteomes" id="UP000230084"/>
    </source>
</evidence>
<dbReference type="AlphaFoldDB" id="A0A2H0RMR3"/>
<reference evidence="1 2" key="1">
    <citation type="submission" date="2017-09" db="EMBL/GenBank/DDBJ databases">
        <title>Depth-based differentiation of microbial function through sediment-hosted aquifers and enrichment of novel symbionts in the deep terrestrial subsurface.</title>
        <authorList>
            <person name="Probst A.J."/>
            <person name="Ladd B."/>
            <person name="Jarett J.K."/>
            <person name="Geller-Mcgrath D.E."/>
            <person name="Sieber C.M."/>
            <person name="Emerson J.B."/>
            <person name="Anantharaman K."/>
            <person name="Thomas B.C."/>
            <person name="Malmstrom R."/>
            <person name="Stieglmeier M."/>
            <person name="Klingl A."/>
            <person name="Woyke T."/>
            <person name="Ryan C.M."/>
            <person name="Banfield J.F."/>
        </authorList>
    </citation>
    <scope>NUCLEOTIDE SEQUENCE [LARGE SCALE GENOMIC DNA]</scope>
    <source>
        <strain evidence="1">CG10_big_fil_rev_8_21_14_0_10_50_16</strain>
    </source>
</reference>
<sequence length="113" mass="13322">MLNNNIAFAYIDGLFDQSSTRCTVWFSGFQFFHSFRTNFFPSIKQDSAQVKEMEQDNDFKIGVKSLLLTSPVYRNKKKTDRLRDRVFFWLPLLDAFRTAKWSELGPMMVQFTA</sequence>
<proteinExistence type="predicted"/>
<dbReference type="Proteomes" id="UP000230084">
    <property type="component" value="Unassembled WGS sequence"/>
</dbReference>
<comment type="caution">
    <text evidence="1">The sequence shown here is derived from an EMBL/GenBank/DDBJ whole genome shotgun (WGS) entry which is preliminary data.</text>
</comment>
<organism evidence="1 2">
    <name type="scientific">Candidatus Uhrbacteria bacterium CG10_big_fil_rev_8_21_14_0_10_50_16</name>
    <dbReference type="NCBI Taxonomy" id="1975039"/>
    <lineage>
        <taxon>Bacteria</taxon>
        <taxon>Candidatus Uhriibacteriota</taxon>
    </lineage>
</organism>